<dbReference type="Proteomes" id="UP001314170">
    <property type="component" value="Unassembled WGS sequence"/>
</dbReference>
<dbReference type="AlphaFoldDB" id="A0AAV1RTP1"/>
<name>A0AAV1RTP1_9ROSI</name>
<keyword evidence="2" id="KW-1185">Reference proteome</keyword>
<accession>A0AAV1RTP1</accession>
<comment type="caution">
    <text evidence="1">The sequence shown here is derived from an EMBL/GenBank/DDBJ whole genome shotgun (WGS) entry which is preliminary data.</text>
</comment>
<reference evidence="1 2" key="1">
    <citation type="submission" date="2024-01" db="EMBL/GenBank/DDBJ databases">
        <authorList>
            <person name="Waweru B."/>
        </authorList>
    </citation>
    <scope>NUCLEOTIDE SEQUENCE [LARGE SCALE GENOMIC DNA]</scope>
</reference>
<dbReference type="Gene3D" id="1.25.40.10">
    <property type="entry name" value="Tetratricopeptide repeat domain"/>
    <property type="match status" value="1"/>
</dbReference>
<sequence length="99" mass="11590">MYSTCISNVSYFDYSKCDLVHKVFDAMRKRDVVAWNNVVSCVRDFMNVDVLYGMLVKMGSEYVNDLFVVSSSIFMFAELRRVDFARKVFDHCVEENTEI</sequence>
<proteinExistence type="predicted"/>
<evidence type="ECO:0000313" key="2">
    <source>
        <dbReference type="Proteomes" id="UP001314170"/>
    </source>
</evidence>
<organism evidence="1 2">
    <name type="scientific">Dovyalis caffra</name>
    <dbReference type="NCBI Taxonomy" id="77055"/>
    <lineage>
        <taxon>Eukaryota</taxon>
        <taxon>Viridiplantae</taxon>
        <taxon>Streptophyta</taxon>
        <taxon>Embryophyta</taxon>
        <taxon>Tracheophyta</taxon>
        <taxon>Spermatophyta</taxon>
        <taxon>Magnoliopsida</taxon>
        <taxon>eudicotyledons</taxon>
        <taxon>Gunneridae</taxon>
        <taxon>Pentapetalae</taxon>
        <taxon>rosids</taxon>
        <taxon>fabids</taxon>
        <taxon>Malpighiales</taxon>
        <taxon>Salicaceae</taxon>
        <taxon>Flacourtieae</taxon>
        <taxon>Dovyalis</taxon>
    </lineage>
</organism>
<dbReference type="InterPro" id="IPR011990">
    <property type="entry name" value="TPR-like_helical_dom_sf"/>
</dbReference>
<protein>
    <recommendedName>
        <fullName evidence="3">Pentatricopeptide repeat-containing protein</fullName>
    </recommendedName>
</protein>
<gene>
    <name evidence="1" type="ORF">DCAF_LOCUS15129</name>
</gene>
<evidence type="ECO:0008006" key="3">
    <source>
        <dbReference type="Google" id="ProtNLM"/>
    </source>
</evidence>
<dbReference type="EMBL" id="CAWUPB010001159">
    <property type="protein sequence ID" value="CAK7340049.1"/>
    <property type="molecule type" value="Genomic_DNA"/>
</dbReference>
<evidence type="ECO:0000313" key="1">
    <source>
        <dbReference type="EMBL" id="CAK7340049.1"/>
    </source>
</evidence>